<gene>
    <name evidence="2" type="ORF">RBEAN4_1358</name>
</gene>
<evidence type="ECO:0000313" key="2">
    <source>
        <dbReference type="EMBL" id="KJV90355.1"/>
    </source>
</evidence>
<organism evidence="2 3">
    <name type="scientific">Rickettsia bellii str. RML An4</name>
    <dbReference type="NCBI Taxonomy" id="1359193"/>
    <lineage>
        <taxon>Bacteria</taxon>
        <taxon>Pseudomonadati</taxon>
        <taxon>Pseudomonadota</taxon>
        <taxon>Alphaproteobacteria</taxon>
        <taxon>Rickettsiales</taxon>
        <taxon>Rickettsiaceae</taxon>
        <taxon>Rickettsieae</taxon>
        <taxon>Rickettsia</taxon>
        <taxon>belli group</taxon>
    </lineage>
</organism>
<feature type="transmembrane region" description="Helical" evidence="1">
    <location>
        <begin position="12"/>
        <end position="31"/>
    </location>
</feature>
<dbReference type="RefSeq" id="WP_045799098.1">
    <property type="nucleotide sequence ID" value="NZ_LAOI01000001.1"/>
</dbReference>
<feature type="transmembrane region" description="Helical" evidence="1">
    <location>
        <begin position="52"/>
        <end position="74"/>
    </location>
</feature>
<evidence type="ECO:0000256" key="1">
    <source>
        <dbReference type="SAM" id="Phobius"/>
    </source>
</evidence>
<keyword evidence="1" id="KW-0472">Membrane</keyword>
<reference evidence="2 3" key="1">
    <citation type="submission" date="2015-02" db="EMBL/GenBank/DDBJ databases">
        <title>Genome Sequencing of Rickettsiales.</title>
        <authorList>
            <person name="Daugherty S.C."/>
            <person name="Su Q."/>
            <person name="Abolude K."/>
            <person name="Beier-Sexton M."/>
            <person name="Carlyon J.A."/>
            <person name="Carter R."/>
            <person name="Day N.P."/>
            <person name="Dumler S.J."/>
            <person name="Dyachenko V."/>
            <person name="Godinez A."/>
            <person name="Kurtti T.J."/>
            <person name="Lichay M."/>
            <person name="Mullins K.E."/>
            <person name="Ott S."/>
            <person name="Pappas-Brown V."/>
            <person name="Paris D.H."/>
            <person name="Patel P."/>
            <person name="Richards A.L."/>
            <person name="Sadzewicz L."/>
            <person name="Sears K."/>
            <person name="Seidman D."/>
            <person name="Sengamalay N."/>
            <person name="Stenos J."/>
            <person name="Tallon L.J."/>
            <person name="Vincent G."/>
            <person name="Fraser C.M."/>
            <person name="Munderloh U."/>
            <person name="Dunning-Hotopp J.C."/>
        </authorList>
    </citation>
    <scope>NUCLEOTIDE SEQUENCE [LARGE SCALE GENOMIC DNA]</scope>
    <source>
        <strain evidence="2 3">RML An4</strain>
    </source>
</reference>
<keyword evidence="3" id="KW-1185">Reference proteome</keyword>
<dbReference type="AlphaFoldDB" id="A0A0F3QCN8"/>
<sequence>MFKIKQEIINNIVQIVFRLLFALLCFFIILFPEFAYKIGVKSRIFPAIEIIFIYYFMTLYSLNMLGIFLIGLLLDQINSMPIGTNSLVFLSAYIILKLSSKFFAVKNYLVNFIVFCVYCLFILNFKYLLVTMKKLEIDGYLTILFQYLTTIFSYNLIRLIFDSPLSYFKKHAKQKNIT</sequence>
<keyword evidence="1" id="KW-0812">Transmembrane</keyword>
<keyword evidence="1" id="KW-1133">Transmembrane helix</keyword>
<feature type="transmembrane region" description="Helical" evidence="1">
    <location>
        <begin position="108"/>
        <end position="128"/>
    </location>
</feature>
<evidence type="ECO:0000313" key="3">
    <source>
        <dbReference type="Proteomes" id="UP000033661"/>
    </source>
</evidence>
<proteinExistence type="predicted"/>
<dbReference type="PATRIC" id="fig|1359193.3.peg.1318"/>
<name>A0A0F3QCN8_RICBE</name>
<accession>A0A0F3QCN8</accession>
<comment type="caution">
    <text evidence="2">The sequence shown here is derived from an EMBL/GenBank/DDBJ whole genome shotgun (WGS) entry which is preliminary data.</text>
</comment>
<dbReference type="Proteomes" id="UP000033661">
    <property type="component" value="Unassembled WGS sequence"/>
</dbReference>
<feature type="transmembrane region" description="Helical" evidence="1">
    <location>
        <begin position="140"/>
        <end position="161"/>
    </location>
</feature>
<dbReference type="EMBL" id="LAOI01000001">
    <property type="protein sequence ID" value="KJV90355.1"/>
    <property type="molecule type" value="Genomic_DNA"/>
</dbReference>
<protein>
    <submittedName>
        <fullName evidence="2">Putative membrane protein</fullName>
    </submittedName>
</protein>